<organism evidence="2 3">
    <name type="scientific">Spirosoma soli</name>
    <dbReference type="NCBI Taxonomy" id="1770529"/>
    <lineage>
        <taxon>Bacteria</taxon>
        <taxon>Pseudomonadati</taxon>
        <taxon>Bacteroidota</taxon>
        <taxon>Cytophagia</taxon>
        <taxon>Cytophagales</taxon>
        <taxon>Cytophagaceae</taxon>
        <taxon>Spirosoma</taxon>
    </lineage>
</organism>
<keyword evidence="1" id="KW-0812">Transmembrane</keyword>
<feature type="transmembrane region" description="Helical" evidence="1">
    <location>
        <begin position="40"/>
        <end position="60"/>
    </location>
</feature>
<keyword evidence="1" id="KW-1133">Transmembrane helix</keyword>
<proteinExistence type="predicted"/>
<feature type="transmembrane region" description="Helical" evidence="1">
    <location>
        <begin position="6"/>
        <end position="28"/>
    </location>
</feature>
<evidence type="ECO:0000313" key="2">
    <source>
        <dbReference type="EMBL" id="MFD2571199.1"/>
    </source>
</evidence>
<evidence type="ECO:0000256" key="1">
    <source>
        <dbReference type="SAM" id="Phobius"/>
    </source>
</evidence>
<comment type="caution">
    <text evidence="2">The sequence shown here is derived from an EMBL/GenBank/DDBJ whole genome shotgun (WGS) entry which is preliminary data.</text>
</comment>
<dbReference type="RefSeq" id="WP_381522513.1">
    <property type="nucleotide sequence ID" value="NZ_JBHULN010000005.1"/>
</dbReference>
<protein>
    <submittedName>
        <fullName evidence="2">Uncharacterized protein</fullName>
    </submittedName>
</protein>
<dbReference type="Proteomes" id="UP001597469">
    <property type="component" value="Unassembled WGS sequence"/>
</dbReference>
<keyword evidence="3" id="KW-1185">Reference proteome</keyword>
<gene>
    <name evidence="2" type="ORF">ACFSUS_11185</name>
</gene>
<dbReference type="EMBL" id="JBHULN010000005">
    <property type="protein sequence ID" value="MFD2571199.1"/>
    <property type="molecule type" value="Genomic_DNA"/>
</dbReference>
<accession>A0ABW5M4F8</accession>
<feature type="transmembrane region" description="Helical" evidence="1">
    <location>
        <begin position="66"/>
        <end position="83"/>
    </location>
</feature>
<reference evidence="3" key="1">
    <citation type="journal article" date="2019" name="Int. J. Syst. Evol. Microbiol.">
        <title>The Global Catalogue of Microorganisms (GCM) 10K type strain sequencing project: providing services to taxonomists for standard genome sequencing and annotation.</title>
        <authorList>
            <consortium name="The Broad Institute Genomics Platform"/>
            <consortium name="The Broad Institute Genome Sequencing Center for Infectious Disease"/>
            <person name="Wu L."/>
            <person name="Ma J."/>
        </authorList>
    </citation>
    <scope>NUCLEOTIDE SEQUENCE [LARGE SCALE GENOMIC DNA]</scope>
    <source>
        <strain evidence="3">KCTC 42805</strain>
    </source>
</reference>
<keyword evidence="1" id="KW-0472">Membrane</keyword>
<evidence type="ECO:0000313" key="3">
    <source>
        <dbReference type="Proteomes" id="UP001597469"/>
    </source>
</evidence>
<sequence>MNVLKVFDYVTPLVLLAVAGVYMIGDGLVHMGRQNNELQFIFGIPLTVFAGGLDFVIRRVVNRNTLYVWLIEAVFVGIVWSGARHF</sequence>
<name>A0ABW5M4F8_9BACT</name>